<proteinExistence type="predicted"/>
<comment type="caution">
    <text evidence="2">The sequence shown here is derived from an EMBL/GenBank/DDBJ whole genome shotgun (WGS) entry which is preliminary data.</text>
</comment>
<sequence>MQKLMHDAKQIDANYTFRLNPESSWASGMPATTQSTTSFEAHRE</sequence>
<dbReference type="Proteomes" id="UP000003295">
    <property type="component" value="Unassembled WGS sequence"/>
</dbReference>
<organism evidence="2 3">
    <name type="scientific">Collinsella intestinalis DSM 13280</name>
    <dbReference type="NCBI Taxonomy" id="521003"/>
    <lineage>
        <taxon>Bacteria</taxon>
        <taxon>Bacillati</taxon>
        <taxon>Actinomycetota</taxon>
        <taxon>Coriobacteriia</taxon>
        <taxon>Coriobacteriales</taxon>
        <taxon>Coriobacteriaceae</taxon>
        <taxon>Collinsella</taxon>
    </lineage>
</organism>
<dbReference type="EMBL" id="ABXH02000014">
    <property type="protein sequence ID" value="EEP44521.1"/>
    <property type="molecule type" value="Genomic_DNA"/>
</dbReference>
<dbReference type="HOGENOM" id="CLU_3214859_0_0_11"/>
<protein>
    <submittedName>
        <fullName evidence="2">Uncharacterized protein</fullName>
    </submittedName>
</protein>
<evidence type="ECO:0000313" key="3">
    <source>
        <dbReference type="Proteomes" id="UP000003295"/>
    </source>
</evidence>
<evidence type="ECO:0000256" key="1">
    <source>
        <dbReference type="SAM" id="MobiDB-lite"/>
    </source>
</evidence>
<feature type="region of interest" description="Disordered" evidence="1">
    <location>
        <begin position="22"/>
        <end position="44"/>
    </location>
</feature>
<evidence type="ECO:0000313" key="2">
    <source>
        <dbReference type="EMBL" id="EEP44521.1"/>
    </source>
</evidence>
<accession>C4F9J7</accession>
<name>C4F9J7_9ACTN</name>
<reference evidence="2 3" key="1">
    <citation type="submission" date="2009-04" db="EMBL/GenBank/DDBJ databases">
        <authorList>
            <person name="Weinstock G."/>
            <person name="Sodergren E."/>
            <person name="Clifton S."/>
            <person name="Fulton L."/>
            <person name="Fulton B."/>
            <person name="Courtney L."/>
            <person name="Fronick C."/>
            <person name="Harrison M."/>
            <person name="Strong C."/>
            <person name="Farmer C."/>
            <person name="Delahaunty K."/>
            <person name="Markovic C."/>
            <person name="Hall O."/>
            <person name="Minx P."/>
            <person name="Tomlinson C."/>
            <person name="Mitreva M."/>
            <person name="Nelson J."/>
            <person name="Hou S."/>
            <person name="Wollam A."/>
            <person name="Pepin K.H."/>
            <person name="Johnson M."/>
            <person name="Bhonagiri V."/>
            <person name="Nash W.E."/>
            <person name="Warren W."/>
            <person name="Chinwalla A."/>
            <person name="Mardis E.R."/>
            <person name="Wilson R.K."/>
        </authorList>
    </citation>
    <scope>NUCLEOTIDE SEQUENCE [LARGE SCALE GENOMIC DNA]</scope>
    <source>
        <strain evidence="2 3">DSM 13280</strain>
    </source>
</reference>
<dbReference type="AlphaFoldDB" id="C4F9J7"/>
<gene>
    <name evidence="2" type="ORF">COLINT_02731</name>
</gene>